<dbReference type="CDD" id="cd03143">
    <property type="entry name" value="A4_beta-galactosidase_middle_domain"/>
    <property type="match status" value="1"/>
</dbReference>
<protein>
    <submittedName>
        <fullName evidence="2">Beta-galactosidase trimerization domain-containing protein</fullName>
    </submittedName>
</protein>
<organism evidence="2 3">
    <name type="scientific">Devosia nanyangense</name>
    <dbReference type="NCBI Taxonomy" id="1228055"/>
    <lineage>
        <taxon>Bacteria</taxon>
        <taxon>Pseudomonadati</taxon>
        <taxon>Pseudomonadota</taxon>
        <taxon>Alphaproteobacteria</taxon>
        <taxon>Hyphomicrobiales</taxon>
        <taxon>Devosiaceae</taxon>
        <taxon>Devosia</taxon>
    </lineage>
</organism>
<gene>
    <name evidence="2" type="ORF">HY834_05240</name>
</gene>
<evidence type="ECO:0000313" key="2">
    <source>
        <dbReference type="EMBL" id="MBI4921132.1"/>
    </source>
</evidence>
<dbReference type="SUPFAM" id="SSF52317">
    <property type="entry name" value="Class I glutamine amidotransferase-like"/>
    <property type="match status" value="1"/>
</dbReference>
<dbReference type="InterPro" id="IPR017853">
    <property type="entry name" value="GH"/>
</dbReference>
<dbReference type="SUPFAM" id="SSF51445">
    <property type="entry name" value="(Trans)glycosidases"/>
    <property type="match status" value="1"/>
</dbReference>
<sequence length="670" mass="74256">MRLRQVHLDFHTSELIEDIGSRFDAGAFGAAFRDAHVDSVTVFSKCHHGHSYHPTTVGRMHPHLKFDLLRAQIDALHANGIKAPVYLSAGWDEYAANTEPGWRLMDERGLPKRVGGDPLGDGWAYLDFASPYLAYLCRQVEEVMVRYPDGDGIFIDIPYQQPSAGPWAQQRMQAQGMDWQSPSDRRRFAEQVSFELFDGIQAAVRKHDPARPLFFNLGHVRRVRRDVYKRYFSHLELESLPTAKWGYDHFPLSARYVDAFREPFIGMTGKFHHLWGEIGSYKSPAALVYEVAAMQAHGAGASIGDHLHPNCEMDATTYRSVALAYAAAEASEPWAIGSVNRADIGVVSAEGSRRPAFVGTPDTSDFADEGAARVLLEGKFTFDVLDPEADFSAYRLLILPDEVVVDDSLRASLDAYLAGGGKLLLTGRSGIDEETGFLFDVGANWRGTNAFPSGDYALHDRSIRADFVDDPIFMYVPSEQIEVTAGESLGTVFDPYFERSPKHFSGHVHTPRRSLPSGYAAGVRKHGITYLAHPVFTAYRRSGAVAVLEMLEKVIAQLLDGNPLVRTSLPRAGRITVRRQAEHSRDVVHLMLAHPVLRGELRGDNVQPIQDFVEVCDVEVDLSIDSPPAGIRLVPDGAPLPFEVVDGRVRFQVPRLLGHVALEVNYGGQA</sequence>
<dbReference type="Gene3D" id="3.20.20.80">
    <property type="entry name" value="Glycosidases"/>
    <property type="match status" value="1"/>
</dbReference>
<dbReference type="GO" id="GO:0005975">
    <property type="term" value="P:carbohydrate metabolic process"/>
    <property type="evidence" value="ECO:0007669"/>
    <property type="project" value="InterPro"/>
</dbReference>
<dbReference type="Proteomes" id="UP000782610">
    <property type="component" value="Unassembled WGS sequence"/>
</dbReference>
<dbReference type="InterPro" id="IPR028212">
    <property type="entry name" value="GHL6"/>
</dbReference>
<dbReference type="GO" id="GO:0004565">
    <property type="term" value="F:beta-galactosidase activity"/>
    <property type="evidence" value="ECO:0007669"/>
    <property type="project" value="InterPro"/>
</dbReference>
<name>A0A933L116_9HYPH</name>
<evidence type="ECO:0000259" key="1">
    <source>
        <dbReference type="Pfam" id="PF08532"/>
    </source>
</evidence>
<dbReference type="EMBL" id="JACRAF010000016">
    <property type="protein sequence ID" value="MBI4921132.1"/>
    <property type="molecule type" value="Genomic_DNA"/>
</dbReference>
<dbReference type="Pfam" id="PF08532">
    <property type="entry name" value="Glyco_hydro_42M"/>
    <property type="match status" value="1"/>
</dbReference>
<dbReference type="AlphaFoldDB" id="A0A933L116"/>
<accession>A0A933L116</accession>
<dbReference type="Pfam" id="PF14871">
    <property type="entry name" value="GHL6"/>
    <property type="match status" value="1"/>
</dbReference>
<evidence type="ECO:0000313" key="3">
    <source>
        <dbReference type="Proteomes" id="UP000782610"/>
    </source>
</evidence>
<dbReference type="Gene3D" id="3.40.50.880">
    <property type="match status" value="1"/>
</dbReference>
<dbReference type="InterPro" id="IPR013738">
    <property type="entry name" value="Beta_galactosidase_Trimer"/>
</dbReference>
<proteinExistence type="predicted"/>
<comment type="caution">
    <text evidence="2">The sequence shown here is derived from an EMBL/GenBank/DDBJ whole genome shotgun (WGS) entry which is preliminary data.</text>
</comment>
<reference evidence="2" key="1">
    <citation type="submission" date="2020-07" db="EMBL/GenBank/DDBJ databases">
        <title>Huge and variable diversity of episymbiotic CPR bacteria and DPANN archaea in groundwater ecosystems.</title>
        <authorList>
            <person name="He C.Y."/>
            <person name="Keren R."/>
            <person name="Whittaker M."/>
            <person name="Farag I.F."/>
            <person name="Doudna J."/>
            <person name="Cate J.H.D."/>
            <person name="Banfield J.F."/>
        </authorList>
    </citation>
    <scope>NUCLEOTIDE SEQUENCE</scope>
    <source>
        <strain evidence="2">NC_groundwater_1586_Pr3_B-0.1um_66_15</strain>
    </source>
</reference>
<dbReference type="InterPro" id="IPR029062">
    <property type="entry name" value="Class_I_gatase-like"/>
</dbReference>
<feature type="domain" description="Beta-galactosidase trimerisation" evidence="1">
    <location>
        <begin position="377"/>
        <end position="439"/>
    </location>
</feature>